<dbReference type="Proteomes" id="UP001290861">
    <property type="component" value="Unassembled WGS sequence"/>
</dbReference>
<sequence length="148" mass="16442">MNTYGFSFSRRGMGRWALMGLAAPLLFLMGCSSPEMQIVGGGFRNLTDFPIKDVELRVIETHQVVSCSYIAARGFFSTLIPVRAYEQNEVEVSWNYNGSILKSGPFKVEVPDPVPTEPVVAVIRFHPTGRVSAVFVPKSAIPREYLAR</sequence>
<proteinExistence type="predicted"/>
<evidence type="ECO:0000313" key="1">
    <source>
        <dbReference type="EMBL" id="MDZ8118652.1"/>
    </source>
</evidence>
<dbReference type="RefSeq" id="WP_322608450.1">
    <property type="nucleotide sequence ID" value="NZ_JARVCO010000010.1"/>
</dbReference>
<dbReference type="EMBL" id="JARVCO010000010">
    <property type="protein sequence ID" value="MDZ8118652.1"/>
    <property type="molecule type" value="Genomic_DNA"/>
</dbReference>
<reference evidence="1 2" key="1">
    <citation type="journal article" date="2024" name="Appl. Environ. Microbiol.">
        <title>Pontiella agarivorans sp. nov., a novel marine anaerobic bacterium capable of degrading macroalgal polysaccharides and fixing nitrogen.</title>
        <authorList>
            <person name="Liu N."/>
            <person name="Kivenson V."/>
            <person name="Peng X."/>
            <person name="Cui Z."/>
            <person name="Lankiewicz T.S."/>
            <person name="Gosselin K.M."/>
            <person name="English C.J."/>
            <person name="Blair E.M."/>
            <person name="O'Malley M.A."/>
            <person name="Valentine D.L."/>
        </authorList>
    </citation>
    <scope>NUCLEOTIDE SEQUENCE [LARGE SCALE GENOMIC DNA]</scope>
    <source>
        <strain evidence="1 2">NLcol2</strain>
    </source>
</reference>
<keyword evidence="2" id="KW-1185">Reference proteome</keyword>
<gene>
    <name evidence="1" type="ORF">P9H32_08420</name>
</gene>
<name>A0ABU5MWY0_9BACT</name>
<organism evidence="1 2">
    <name type="scientific">Pontiella agarivorans</name>
    <dbReference type="NCBI Taxonomy" id="3038953"/>
    <lineage>
        <taxon>Bacteria</taxon>
        <taxon>Pseudomonadati</taxon>
        <taxon>Kiritimatiellota</taxon>
        <taxon>Kiritimatiellia</taxon>
        <taxon>Kiritimatiellales</taxon>
        <taxon>Pontiellaceae</taxon>
        <taxon>Pontiella</taxon>
    </lineage>
</organism>
<accession>A0ABU5MWY0</accession>
<comment type="caution">
    <text evidence="1">The sequence shown here is derived from an EMBL/GenBank/DDBJ whole genome shotgun (WGS) entry which is preliminary data.</text>
</comment>
<evidence type="ECO:0008006" key="3">
    <source>
        <dbReference type="Google" id="ProtNLM"/>
    </source>
</evidence>
<protein>
    <recommendedName>
        <fullName evidence="3">DUF1425 domain-containing protein</fullName>
    </recommendedName>
</protein>
<evidence type="ECO:0000313" key="2">
    <source>
        <dbReference type="Proteomes" id="UP001290861"/>
    </source>
</evidence>